<evidence type="ECO:0000256" key="1">
    <source>
        <dbReference type="SAM" id="MobiDB-lite"/>
    </source>
</evidence>
<gene>
    <name evidence="2" type="ORF">RALSY_10162</name>
    <name evidence="3" type="ORF">RALSY_40102</name>
</gene>
<organism evidence="3">
    <name type="scientific">Ralstonia syzygii R24</name>
    <dbReference type="NCBI Taxonomy" id="907261"/>
    <lineage>
        <taxon>Bacteria</taxon>
        <taxon>Pseudomonadati</taxon>
        <taxon>Pseudomonadota</taxon>
        <taxon>Betaproteobacteria</taxon>
        <taxon>Burkholderiales</taxon>
        <taxon>Burkholderiaceae</taxon>
        <taxon>Ralstonia</taxon>
        <taxon>Ralstonia solanacearum species complex</taxon>
    </lineage>
</organism>
<feature type="region of interest" description="Disordered" evidence="1">
    <location>
        <begin position="210"/>
        <end position="230"/>
    </location>
</feature>
<dbReference type="EMBL" id="FR854086">
    <property type="protein sequence ID" value="CCA84201.1"/>
    <property type="molecule type" value="Genomic_DNA"/>
</dbReference>
<accession>G3A627</accession>
<name>G3A627_9RALS</name>
<dbReference type="EMBL" id="FR854089">
    <property type="protein sequence ID" value="CCA85905.1"/>
    <property type="molecule type" value="Genomic_DNA"/>
</dbReference>
<sequence>MSLERALETNAQLAKASKPGMGAFDNPAMLAKPVVLLDATASDPGSHAPLAQMPAASREVVSLIRVKLVGAASRAAIESGHARDGVNERLEHHRVVTIGTGDHQRQRHTAPVYDEVALAAELAAIRWIRPRLLAPRGLATVAPSTLARLQSIWSCSRRRLSRAKCSRSQTPLACHSRRRRQHVMPLPKPSSLGRSSHGIPVYRTNRMPLSAARSSTRGRPPLVEGSTTGSSGCNAFHSSLLIFFLAMPTTTLNHLHSMTWFC</sequence>
<reference evidence="3" key="2">
    <citation type="submission" date="2011-04" db="EMBL/GenBank/DDBJ databases">
        <authorList>
            <person name="Genoscope - CEA"/>
        </authorList>
    </citation>
    <scope>NUCLEOTIDE SEQUENCE</scope>
    <source>
        <strain evidence="3">R24</strain>
    </source>
</reference>
<dbReference type="AlphaFoldDB" id="G3A627"/>
<reference evidence="3" key="1">
    <citation type="journal article" date="2011" name="PLoS ONE">
        <title>Ralstonia syzygii, the Blood Disease Bacterium and some Asian R. solanacearum strains form a single genomic species despite divergent lifestyles.</title>
        <authorList>
            <person name="Remenant B."/>
            <person name="de Cambiaire J.C."/>
            <person name="Cellier G."/>
            <person name="Jacobs J.M."/>
            <person name="Mangenot S."/>
            <person name="Barbe V."/>
            <person name="Lajus A."/>
            <person name="Vallenet D."/>
            <person name="Medigue C."/>
            <person name="Fegan M."/>
            <person name="Allen C."/>
            <person name="Prior P."/>
        </authorList>
    </citation>
    <scope>NUCLEOTIDE SEQUENCE</scope>
    <source>
        <strain evidence="3">R24</strain>
    </source>
</reference>
<evidence type="ECO:0000313" key="3">
    <source>
        <dbReference type="EMBL" id="CCA85905.1"/>
    </source>
</evidence>
<protein>
    <submittedName>
        <fullName evidence="3">Uncharacterized protein</fullName>
    </submittedName>
</protein>
<proteinExistence type="predicted"/>
<evidence type="ECO:0000313" key="2">
    <source>
        <dbReference type="EMBL" id="CCA84201.1"/>
    </source>
</evidence>